<dbReference type="Gene3D" id="3.40.50.300">
    <property type="entry name" value="P-loop containing nucleotide triphosphate hydrolases"/>
    <property type="match status" value="1"/>
</dbReference>
<protein>
    <submittedName>
        <fullName evidence="14">Structural maintenance of chromosomes protein 6b</fullName>
    </submittedName>
</protein>
<dbReference type="AlphaFoldDB" id="A0AAW0LKX8"/>
<evidence type="ECO:0000256" key="3">
    <source>
        <dbReference type="ARBA" id="ARBA00006793"/>
    </source>
</evidence>
<dbReference type="GO" id="GO:0003697">
    <property type="term" value="F:single-stranded DNA binding"/>
    <property type="evidence" value="ECO:0007669"/>
    <property type="project" value="TreeGrafter"/>
</dbReference>
<evidence type="ECO:0000256" key="11">
    <source>
        <dbReference type="ARBA" id="ARBA00023242"/>
    </source>
</evidence>
<keyword evidence="4" id="KW-0158">Chromosome</keyword>
<dbReference type="GO" id="GO:0035861">
    <property type="term" value="C:site of double-strand break"/>
    <property type="evidence" value="ECO:0007669"/>
    <property type="project" value="TreeGrafter"/>
</dbReference>
<dbReference type="EMBL" id="PKMF04000084">
    <property type="protein sequence ID" value="KAK7851693.1"/>
    <property type="molecule type" value="Genomic_DNA"/>
</dbReference>
<feature type="coiled-coil region" evidence="12">
    <location>
        <begin position="149"/>
        <end position="225"/>
    </location>
</feature>
<dbReference type="PANTHER" id="PTHR19306:SF6">
    <property type="entry name" value="STRUCTURAL MAINTENANCE OF CHROMOSOMES PROTEIN 6"/>
    <property type="match status" value="1"/>
</dbReference>
<dbReference type="GO" id="GO:0003684">
    <property type="term" value="F:damaged DNA binding"/>
    <property type="evidence" value="ECO:0007669"/>
    <property type="project" value="TreeGrafter"/>
</dbReference>
<dbReference type="GO" id="GO:0030915">
    <property type="term" value="C:Smc5-Smc6 complex"/>
    <property type="evidence" value="ECO:0007669"/>
    <property type="project" value="TreeGrafter"/>
</dbReference>
<evidence type="ECO:0000256" key="2">
    <source>
        <dbReference type="ARBA" id="ARBA00004286"/>
    </source>
</evidence>
<comment type="subcellular location">
    <subcellularLocation>
        <location evidence="2">Chromosome</location>
    </subcellularLocation>
    <subcellularLocation>
        <location evidence="1">Nucleus</location>
    </subcellularLocation>
</comment>
<evidence type="ECO:0000256" key="1">
    <source>
        <dbReference type="ARBA" id="ARBA00004123"/>
    </source>
</evidence>
<dbReference type="InterPro" id="IPR027417">
    <property type="entry name" value="P-loop_NTPase"/>
</dbReference>
<evidence type="ECO:0000313" key="14">
    <source>
        <dbReference type="EMBL" id="KAK7851693.1"/>
    </source>
</evidence>
<accession>A0AAW0LKX8</accession>
<keyword evidence="8 12" id="KW-0175">Coiled coil</keyword>
<keyword evidence="15" id="KW-1185">Reference proteome</keyword>
<evidence type="ECO:0000256" key="13">
    <source>
        <dbReference type="SAM" id="MobiDB-lite"/>
    </source>
</evidence>
<dbReference type="GO" id="GO:0000724">
    <property type="term" value="P:double-strand break repair via homologous recombination"/>
    <property type="evidence" value="ECO:0007669"/>
    <property type="project" value="TreeGrafter"/>
</dbReference>
<dbReference type="SUPFAM" id="SSF75553">
    <property type="entry name" value="Smc hinge domain"/>
    <property type="match status" value="1"/>
</dbReference>
<keyword evidence="9" id="KW-0233">DNA recombination</keyword>
<proteinExistence type="inferred from homology"/>
<feature type="region of interest" description="Disordered" evidence="13">
    <location>
        <begin position="539"/>
        <end position="560"/>
    </location>
</feature>
<keyword evidence="10" id="KW-0234">DNA repair</keyword>
<name>A0AAW0LKX8_QUESU</name>
<dbReference type="GO" id="GO:0005634">
    <property type="term" value="C:nucleus"/>
    <property type="evidence" value="ECO:0007669"/>
    <property type="project" value="UniProtKB-SubCell"/>
</dbReference>
<dbReference type="GO" id="GO:0051276">
    <property type="term" value="P:chromosome organization"/>
    <property type="evidence" value="ECO:0007669"/>
    <property type="project" value="InterPro"/>
</dbReference>
<evidence type="ECO:0000256" key="10">
    <source>
        <dbReference type="ARBA" id="ARBA00023204"/>
    </source>
</evidence>
<feature type="coiled-coil region" evidence="12">
    <location>
        <begin position="606"/>
        <end position="697"/>
    </location>
</feature>
<organism evidence="14 15">
    <name type="scientific">Quercus suber</name>
    <name type="common">Cork oak</name>
    <dbReference type="NCBI Taxonomy" id="58331"/>
    <lineage>
        <taxon>Eukaryota</taxon>
        <taxon>Viridiplantae</taxon>
        <taxon>Streptophyta</taxon>
        <taxon>Embryophyta</taxon>
        <taxon>Tracheophyta</taxon>
        <taxon>Spermatophyta</taxon>
        <taxon>Magnoliopsida</taxon>
        <taxon>eudicotyledons</taxon>
        <taxon>Gunneridae</taxon>
        <taxon>Pentapetalae</taxon>
        <taxon>rosids</taxon>
        <taxon>fabids</taxon>
        <taxon>Fagales</taxon>
        <taxon>Fagaceae</taxon>
        <taxon>Quercus</taxon>
    </lineage>
</organism>
<evidence type="ECO:0000256" key="12">
    <source>
        <dbReference type="SAM" id="Coils"/>
    </source>
</evidence>
<comment type="caution">
    <text evidence="14">The sequence shown here is derived from an EMBL/GenBank/DDBJ whole genome shotgun (WGS) entry which is preliminary data.</text>
</comment>
<feature type="coiled-coil region" evidence="12">
    <location>
        <begin position="275"/>
        <end position="337"/>
    </location>
</feature>
<dbReference type="SUPFAM" id="SSF52540">
    <property type="entry name" value="P-loop containing nucleoside triphosphate hydrolases"/>
    <property type="match status" value="1"/>
</dbReference>
<keyword evidence="7" id="KW-0067">ATP-binding</keyword>
<dbReference type="GO" id="GO:0005524">
    <property type="term" value="F:ATP binding"/>
    <property type="evidence" value="ECO:0007669"/>
    <property type="project" value="UniProtKB-KW"/>
</dbReference>
<keyword evidence="5" id="KW-0547">Nucleotide-binding</keyword>
<evidence type="ECO:0000256" key="6">
    <source>
        <dbReference type="ARBA" id="ARBA00022763"/>
    </source>
</evidence>
<evidence type="ECO:0000313" key="15">
    <source>
        <dbReference type="Proteomes" id="UP000237347"/>
    </source>
</evidence>
<keyword evidence="6" id="KW-0227">DNA damage</keyword>
<dbReference type="InterPro" id="IPR036277">
    <property type="entry name" value="SMC_hinge_sf"/>
</dbReference>
<evidence type="ECO:0000256" key="8">
    <source>
        <dbReference type="ARBA" id="ARBA00023054"/>
    </source>
</evidence>
<feature type="coiled-coil region" evidence="12">
    <location>
        <begin position="729"/>
        <end position="770"/>
    </location>
</feature>
<evidence type="ECO:0000256" key="7">
    <source>
        <dbReference type="ARBA" id="ARBA00022840"/>
    </source>
</evidence>
<keyword evidence="11" id="KW-0539">Nucleus</keyword>
<gene>
    <name evidence="14" type="primary">SMC6B</name>
    <name evidence="14" type="ORF">CFP56_041310</name>
</gene>
<dbReference type="PANTHER" id="PTHR19306">
    <property type="entry name" value="STRUCTURAL MAINTENANCE OF CHROMOSOMES 5,6 SMC5, SMC6"/>
    <property type="match status" value="1"/>
</dbReference>
<evidence type="ECO:0000256" key="4">
    <source>
        <dbReference type="ARBA" id="ARBA00022454"/>
    </source>
</evidence>
<evidence type="ECO:0000256" key="9">
    <source>
        <dbReference type="ARBA" id="ARBA00023172"/>
    </source>
</evidence>
<comment type="similarity">
    <text evidence="3">Belongs to the SMC family. SMC6 subfamily.</text>
</comment>
<dbReference type="Proteomes" id="UP000237347">
    <property type="component" value="Unassembled WGS sequence"/>
</dbReference>
<dbReference type="Gene3D" id="1.10.287.1490">
    <property type="match status" value="1"/>
</dbReference>
<sequence length="928" mass="106546">MAFLGLAGWQIDVENPCVIMSQDKSREFLHSGNDKDKFKFFYKASLLQQVSDLLQNIDEHLKSANALVHELEESIKPMLKELDELQGKIKNMEHVEEISQRVQQLKKKLAWSWVYDVDKQLEEQRTKIGRLKDRIPACQAKIDLQLSVVEELMERISKKKAQIACMMENTSEVRRMKDELQQTLSLATKEKLELEEEYGRKGNQLQKMVKHVRLLEQQIQDIHEQHVKNTQVSVLPDINNRFLVLVFPCSVFSILCFLAITVITLAEESEIEEKLKGLQCEVDATASSLASLKEEESALLESLNEGSSEIRRIADEIEDFERKRREIEHSIREINQHQINKVTAFGGDKVINLLRAIERHQERFKKPPIGPIGAHLTLVNGDTWAFAVENAIGRLLNTFIVANHKDALVLRGCAREASYGHVPIVIYDFARPRLDIRPHMLPQTNHPTTLSVLRTENHIVYNVLVDMGDAERQVLVRDYDMGKAVAFEQRILNLKEVHTLDGYKMFSRGSVQTILPPNRKLRRGRLCSSFDGQINDLQRDASHVNEEAQQRRRRKRDAEGRLQDLQEDLQSVKRRRMNAERNLMSKKLALQDVKNAYGAEANASSASNLQVRMNEAEAKANKLKVSFENLCESAKGEIDAFDKAENDLIKLEQALHDEEAKKAHYEVIMNNKVLSLIKEAEEHYHDLEKNRLESCRKASIICPESEIEALGGCEGSNPEQLSAQLTRLNQRLQHESQRYSESIDDLRMLYEKKERKILKKKKTYKAFREKLHACETALGLRRVKFDRNASFLKRQLTWQFNRHLGKKGISGNIKLSYEEKTLSVEVKMPQDASSSTVRDTRGLSGGERSFSTLCFALALHELTEAPFRAMDEFDVFMDAVSRKISLDTLVDFALALGSQWILITPHDISMVKQGERIKKQQMAAPLNW</sequence>
<evidence type="ECO:0000256" key="5">
    <source>
        <dbReference type="ARBA" id="ARBA00022741"/>
    </source>
</evidence>
<reference evidence="14 15" key="1">
    <citation type="journal article" date="2018" name="Sci. Data">
        <title>The draft genome sequence of cork oak.</title>
        <authorList>
            <person name="Ramos A.M."/>
            <person name="Usie A."/>
            <person name="Barbosa P."/>
            <person name="Barros P.M."/>
            <person name="Capote T."/>
            <person name="Chaves I."/>
            <person name="Simoes F."/>
            <person name="Abreu I."/>
            <person name="Carrasquinho I."/>
            <person name="Faro C."/>
            <person name="Guimaraes J.B."/>
            <person name="Mendonca D."/>
            <person name="Nobrega F."/>
            <person name="Rodrigues L."/>
            <person name="Saibo N.J.M."/>
            <person name="Varela M.C."/>
            <person name="Egas C."/>
            <person name="Matos J."/>
            <person name="Miguel C.M."/>
            <person name="Oliveira M.M."/>
            <person name="Ricardo C.P."/>
            <person name="Goncalves S."/>
        </authorList>
    </citation>
    <scope>NUCLEOTIDE SEQUENCE [LARGE SCALE GENOMIC DNA]</scope>
    <source>
        <strain evidence="15">cv. HL8</strain>
    </source>
</reference>
<feature type="coiled-coil region" evidence="12">
    <location>
        <begin position="54"/>
        <end position="88"/>
    </location>
</feature>